<comment type="caution">
    <text evidence="4">The sequence shown here is derived from an EMBL/GenBank/DDBJ whole genome shotgun (WGS) entry which is preliminary data.</text>
</comment>
<feature type="transmembrane region" description="Helical" evidence="2">
    <location>
        <begin position="20"/>
        <end position="39"/>
    </location>
</feature>
<organism evidence="4 5">
    <name type="scientific">Nonomuraea recticatena</name>
    <dbReference type="NCBI Taxonomy" id="46178"/>
    <lineage>
        <taxon>Bacteria</taxon>
        <taxon>Bacillati</taxon>
        <taxon>Actinomycetota</taxon>
        <taxon>Actinomycetes</taxon>
        <taxon>Streptosporangiales</taxon>
        <taxon>Streptosporangiaceae</taxon>
        <taxon>Nonomuraea</taxon>
    </lineage>
</organism>
<evidence type="ECO:0000313" key="5">
    <source>
        <dbReference type="Proteomes" id="UP001501666"/>
    </source>
</evidence>
<keyword evidence="2" id="KW-0812">Transmembrane</keyword>
<gene>
    <name evidence="4" type="ORF">GCM10010412_074090</name>
</gene>
<evidence type="ECO:0000256" key="2">
    <source>
        <dbReference type="SAM" id="Phobius"/>
    </source>
</evidence>
<feature type="compositionally biased region" description="Basic and acidic residues" evidence="1">
    <location>
        <begin position="414"/>
        <end position="431"/>
    </location>
</feature>
<proteinExistence type="predicted"/>
<dbReference type="EMBL" id="BAAATE010000027">
    <property type="protein sequence ID" value="GAA2686522.1"/>
    <property type="molecule type" value="Genomic_DNA"/>
</dbReference>
<evidence type="ECO:0000259" key="3">
    <source>
        <dbReference type="Pfam" id="PF20009"/>
    </source>
</evidence>
<dbReference type="Proteomes" id="UP001501666">
    <property type="component" value="Unassembled WGS sequence"/>
</dbReference>
<keyword evidence="2" id="KW-1133">Transmembrane helix</keyword>
<accession>A0ABN3SVN0</accession>
<evidence type="ECO:0000256" key="1">
    <source>
        <dbReference type="SAM" id="MobiDB-lite"/>
    </source>
</evidence>
<feature type="compositionally biased region" description="Low complexity" evidence="1">
    <location>
        <begin position="404"/>
        <end position="413"/>
    </location>
</feature>
<sequence length="449" mass="48151">MVTEDKPNGFSGAEMYVRKVLTGVAAVLVGMAGIVPMAHADGPQTFTNSATEAHGSTASGVQVTVRKTPVGGTKVVWAQVAPADPAALDDEFLIPANAKAGAGILDLYEEFEVNPNGWSDVVALTFTFSRPVRDPRLHVYGTGGVVTEGTERDDYWAGLRLMGGTPATPTFSKVAGFPGYRVTDDSIVPERFTRTRTTTCGVVYTCGTVQVNGTLRSFTIMLRARDVRYRGDAGSPQMWGAFKLSLYEDASDAPASYGAASHILTDTYLGNAVTADHTTVDSVTPRALRQETDTDDAIAAGGPPPVEGNARTYTLAVPVGGPAEAALAGWIDFDRNGKFDPGERAQASAEEASTTRELTWSVPRNVKPGATWLRLRTSATAEDVARPTGWADSGEVEDHQITLAERVAPAPVERPARAERSDKGDDRDRRDRRARNARHMFRPNLNNLL</sequence>
<keyword evidence="2" id="KW-0472">Membrane</keyword>
<name>A0ABN3SVN0_9ACTN</name>
<feature type="domain" description="GEVED" evidence="3">
    <location>
        <begin position="327"/>
        <end position="402"/>
    </location>
</feature>
<dbReference type="InterPro" id="IPR045474">
    <property type="entry name" value="GEVED"/>
</dbReference>
<dbReference type="Pfam" id="PF20009">
    <property type="entry name" value="GEVED"/>
    <property type="match status" value="1"/>
</dbReference>
<feature type="region of interest" description="Disordered" evidence="1">
    <location>
        <begin position="404"/>
        <end position="437"/>
    </location>
</feature>
<keyword evidence="5" id="KW-1185">Reference proteome</keyword>
<protein>
    <recommendedName>
        <fullName evidence="3">GEVED domain-containing protein</fullName>
    </recommendedName>
</protein>
<evidence type="ECO:0000313" key="4">
    <source>
        <dbReference type="EMBL" id="GAA2686522.1"/>
    </source>
</evidence>
<reference evidence="4 5" key="1">
    <citation type="journal article" date="2019" name="Int. J. Syst. Evol. Microbiol.">
        <title>The Global Catalogue of Microorganisms (GCM) 10K type strain sequencing project: providing services to taxonomists for standard genome sequencing and annotation.</title>
        <authorList>
            <consortium name="The Broad Institute Genomics Platform"/>
            <consortium name="The Broad Institute Genome Sequencing Center for Infectious Disease"/>
            <person name="Wu L."/>
            <person name="Ma J."/>
        </authorList>
    </citation>
    <scope>NUCLEOTIDE SEQUENCE [LARGE SCALE GENOMIC DNA]</scope>
    <source>
        <strain evidence="4 5">JCM 6835</strain>
    </source>
</reference>